<dbReference type="AlphaFoldDB" id="A0A1Q9EMK6"/>
<feature type="region of interest" description="Disordered" evidence="1">
    <location>
        <begin position="231"/>
        <end position="250"/>
    </location>
</feature>
<organism evidence="2 3">
    <name type="scientific">Symbiodinium microadriaticum</name>
    <name type="common">Dinoflagellate</name>
    <name type="synonym">Zooxanthella microadriatica</name>
    <dbReference type="NCBI Taxonomy" id="2951"/>
    <lineage>
        <taxon>Eukaryota</taxon>
        <taxon>Sar</taxon>
        <taxon>Alveolata</taxon>
        <taxon>Dinophyceae</taxon>
        <taxon>Suessiales</taxon>
        <taxon>Symbiodiniaceae</taxon>
        <taxon>Symbiodinium</taxon>
    </lineage>
</organism>
<evidence type="ECO:0000256" key="1">
    <source>
        <dbReference type="SAM" id="MobiDB-lite"/>
    </source>
</evidence>
<gene>
    <name evidence="2" type="ORF">AK812_SmicGene7812</name>
</gene>
<evidence type="ECO:0000313" key="3">
    <source>
        <dbReference type="Proteomes" id="UP000186817"/>
    </source>
</evidence>
<proteinExistence type="predicted"/>
<dbReference type="EMBL" id="LSRX01000112">
    <property type="protein sequence ID" value="OLQ08669.1"/>
    <property type="molecule type" value="Genomic_DNA"/>
</dbReference>
<sequence>MILHAGIPMALVADSETVELMDQVVTMSNPQAYEVLSVPKKRAAYDCGYGEALDGSSSGDDAYAPCLQAVHRLSLAASRSSRVNFALDAFGVFEQAGMRQLTARLKCLGKKEAAKVKATVSRLLADPRYLAAKRWLAAYQKEKAAIPNESCSQVPEEGSGAFETPSPASPFLVFEFDLAAAPAGALLLLIGSENFTLIFLCVSSGKERAEVDVAHFSKALEVEIPELRKSVGEQSGAECRSGPRRSRLDTPDLSDIAKMTAEETEIVAGRTDLPRIYPALPAPIMVHEKVAAGGPLPDDEGDDVFGELRDVNSFSMDVERRHFCFARNIEMNDGESAFQRRYGESKFGSLYQWLLQLLQTPDKAVFPEFMKLAEKLGAQGLRHRIDAANRLGQGVLMFQQWNERHMALMQLAKMIFKHRYTAIEVNVLWMLLVGMSMTTGLDVVKHEPAFAAAAVRQLLTQRRNWGVYLQAVSDAGQGDPLAALRRASGRRQPTRTLQRQRIACSAVKKEFLGQVGPRQDLKASLRGLRSAGGEEIMLGLLRCYSAQASTRQELKAADKAESLHTSRVRVSGVPGTPRPPIPSPSTPNLVGEWRLGLLLLLFPAVAEPCYAELRGYKQPAPMDWRHAASAKVDWPDRCEDVTFAPGQELSDQTREDRMIDSELLQTLQMVSAQDAMRVQGMARSWWPNRGFCRRLGALLIVLCEVVPRPLGAQRLPLQKHSLAVWEREFPRIPRHLASAKGEADLSWNPTSQKESPVMDLPIATHHGADEANCMLAAPAQRQFVTGAHSATGLDSATEPSDLLYITSPIKGSDATSDQTSASGFRECCGRYSLDSLHPSSQLTDLTEDGTFRDWEMSPEPCFHSMLRSRPHASDVQVSAASVCIDAVTGTSPPERNGESVESRFLGGTRSIESPAGRGLPAAWKGFHTRLVQRHVVRSDAHVGVEMHVSYLSRMRAGILTLVFCGDHQQERKSQAWPGMDGDLARVACDLESVLVGGSGAAASIDFLTCRGYQPRSLHSFFVACESHGLAGAPQQLTLCVELQVPPGPHATQHRAAADPSTTSLDAARIHRSASAESWLEGGFGARLALAGKVPREAARLLRLRSRDARSLGMLLLIRFALSWDLRQHLLPKSRWVHRAAQYNTMLSCWNADAPVLFVGVQAAPAGHQQKSSVWGSLDVGQPGQSQL</sequence>
<protein>
    <submittedName>
        <fullName evidence="2">Uncharacterized protein</fullName>
    </submittedName>
</protein>
<dbReference type="OrthoDB" id="428047at2759"/>
<dbReference type="Proteomes" id="UP000186817">
    <property type="component" value="Unassembled WGS sequence"/>
</dbReference>
<accession>A0A1Q9EMK6</accession>
<reference evidence="2 3" key="1">
    <citation type="submission" date="2016-02" db="EMBL/GenBank/DDBJ databases">
        <title>Genome analysis of coral dinoflagellate symbionts highlights evolutionary adaptations to a symbiotic lifestyle.</title>
        <authorList>
            <person name="Aranda M."/>
            <person name="Li Y."/>
            <person name="Liew Y.J."/>
            <person name="Baumgarten S."/>
            <person name="Simakov O."/>
            <person name="Wilson M."/>
            <person name="Piel J."/>
            <person name="Ashoor H."/>
            <person name="Bougouffa S."/>
            <person name="Bajic V.B."/>
            <person name="Ryu T."/>
            <person name="Ravasi T."/>
            <person name="Bayer T."/>
            <person name="Micklem G."/>
            <person name="Kim H."/>
            <person name="Bhak J."/>
            <person name="Lajeunesse T.C."/>
            <person name="Voolstra C.R."/>
        </authorList>
    </citation>
    <scope>NUCLEOTIDE SEQUENCE [LARGE SCALE GENOMIC DNA]</scope>
    <source>
        <strain evidence="2 3">CCMP2467</strain>
    </source>
</reference>
<comment type="caution">
    <text evidence="2">The sequence shown here is derived from an EMBL/GenBank/DDBJ whole genome shotgun (WGS) entry which is preliminary data.</text>
</comment>
<keyword evidence="3" id="KW-1185">Reference proteome</keyword>
<evidence type="ECO:0000313" key="2">
    <source>
        <dbReference type="EMBL" id="OLQ08669.1"/>
    </source>
</evidence>
<name>A0A1Q9EMK6_SYMMI</name>